<evidence type="ECO:0000313" key="1">
    <source>
        <dbReference type="EMBL" id="BAA29098.1"/>
    </source>
</evidence>
<keyword evidence="2" id="KW-1185">Reference proteome</keyword>
<dbReference type="EnsemblBacteria" id="BAA29098">
    <property type="protein sequence ID" value="BAA29098"/>
    <property type="gene ID" value="BAA29098"/>
</dbReference>
<dbReference type="KEGG" id="pho:PH0030"/>
<sequence length="112" mass="12685">MLVLRIRGKPLVEFIPEGFKLLRISNLRFFSWLNNYGLKLLTPHNRSKATSSTGSLGIVDYISYPYEPLSGRTYGGYTCFRILLPQFPSCFIVPLSPELSGRKDINPAIMDV</sequence>
<dbReference type="EMBL" id="BA000001">
    <property type="protein sequence ID" value="BAA29098.1"/>
    <property type="molecule type" value="Genomic_DNA"/>
</dbReference>
<evidence type="ECO:0000313" key="2">
    <source>
        <dbReference type="Proteomes" id="UP000000752"/>
    </source>
</evidence>
<organism evidence="1 2">
    <name type="scientific">Pyrococcus horikoshii (strain ATCC 700860 / DSM 12428 / JCM 9974 / NBRC 100139 / OT-3)</name>
    <dbReference type="NCBI Taxonomy" id="70601"/>
    <lineage>
        <taxon>Archaea</taxon>
        <taxon>Methanobacteriati</taxon>
        <taxon>Methanobacteriota</taxon>
        <taxon>Thermococci</taxon>
        <taxon>Thermococcales</taxon>
        <taxon>Thermococcaceae</taxon>
        <taxon>Pyrococcus</taxon>
    </lineage>
</organism>
<name>O57751_PYRHO</name>
<dbReference type="PIR" id="C71221">
    <property type="entry name" value="C71221"/>
</dbReference>
<protein>
    <submittedName>
        <fullName evidence="1">Uncharacterized protein</fullName>
    </submittedName>
</protein>
<accession>O57751</accession>
<gene>
    <name evidence="1" type="ordered locus">PH0030</name>
</gene>
<proteinExistence type="predicted"/>
<dbReference type="AlphaFoldDB" id="O57751"/>
<dbReference type="Proteomes" id="UP000000752">
    <property type="component" value="Chromosome"/>
</dbReference>
<reference evidence="1 2" key="1">
    <citation type="journal article" date="1998" name="DNA Res.">
        <title>Complete sequence and gene organization of the genome of a hyper-thermophilic archaebacterium, Pyrococcus horikoshii OT3.</title>
        <authorList>
            <person name="Kawarabayasi Y."/>
            <person name="Sawada M."/>
            <person name="Horikawa H."/>
            <person name="Haikawa Y."/>
            <person name="Hino Y."/>
            <person name="Yamamoto S."/>
            <person name="Sekine M."/>
            <person name="Baba S."/>
            <person name="Kosugi H."/>
            <person name="Hosoyama A."/>
            <person name="Nagai Y."/>
            <person name="Sakai M."/>
            <person name="Ogura K."/>
            <person name="Otuka R."/>
            <person name="Nakazawa H."/>
            <person name="Takamiya M."/>
            <person name="Ohfuku Y."/>
            <person name="Funahashi T."/>
            <person name="Tanaka T."/>
            <person name="Kudoh Y."/>
            <person name="Yamazaki J."/>
            <person name="Kushida N."/>
            <person name="Oguchi A."/>
            <person name="Aoki K."/>
            <person name="Nakamura Y."/>
            <person name="Robb T.F."/>
            <person name="Horikoshi K."/>
            <person name="Masuchi Y."/>
            <person name="Shizuya H."/>
            <person name="Kikuchi H."/>
        </authorList>
    </citation>
    <scope>NUCLEOTIDE SEQUENCE [LARGE SCALE GENOMIC DNA]</scope>
    <source>
        <strain evidence="2">ATCC 700860 / DSM 12428 / JCM 9974 / NBRC 100139 / OT-3</strain>
    </source>
</reference>